<keyword evidence="2" id="KW-1185">Reference proteome</keyword>
<reference evidence="1" key="1">
    <citation type="journal article" date="2019" name="bioRxiv">
        <title>The Genome of the Zebra Mussel, Dreissena polymorpha: A Resource for Invasive Species Research.</title>
        <authorList>
            <person name="McCartney M.A."/>
            <person name="Auch B."/>
            <person name="Kono T."/>
            <person name="Mallez S."/>
            <person name="Zhang Y."/>
            <person name="Obille A."/>
            <person name="Becker A."/>
            <person name="Abrahante J.E."/>
            <person name="Garbe J."/>
            <person name="Badalamenti J.P."/>
            <person name="Herman A."/>
            <person name="Mangelson H."/>
            <person name="Liachko I."/>
            <person name="Sullivan S."/>
            <person name="Sone E.D."/>
            <person name="Koren S."/>
            <person name="Silverstein K.A.T."/>
            <person name="Beckman K.B."/>
            <person name="Gohl D.M."/>
        </authorList>
    </citation>
    <scope>NUCLEOTIDE SEQUENCE</scope>
    <source>
        <strain evidence="1">Duluth1</strain>
        <tissue evidence="1">Whole animal</tissue>
    </source>
</reference>
<organism evidence="1 2">
    <name type="scientific">Dreissena polymorpha</name>
    <name type="common">Zebra mussel</name>
    <name type="synonym">Mytilus polymorpha</name>
    <dbReference type="NCBI Taxonomy" id="45954"/>
    <lineage>
        <taxon>Eukaryota</taxon>
        <taxon>Metazoa</taxon>
        <taxon>Spiralia</taxon>
        <taxon>Lophotrochozoa</taxon>
        <taxon>Mollusca</taxon>
        <taxon>Bivalvia</taxon>
        <taxon>Autobranchia</taxon>
        <taxon>Heteroconchia</taxon>
        <taxon>Euheterodonta</taxon>
        <taxon>Imparidentia</taxon>
        <taxon>Neoheterodontei</taxon>
        <taxon>Myida</taxon>
        <taxon>Dreissenoidea</taxon>
        <taxon>Dreissenidae</taxon>
        <taxon>Dreissena</taxon>
    </lineage>
</organism>
<dbReference type="Proteomes" id="UP000828390">
    <property type="component" value="Unassembled WGS sequence"/>
</dbReference>
<gene>
    <name evidence="1" type="ORF">DPMN_085131</name>
</gene>
<dbReference type="AlphaFoldDB" id="A0A9D4BCL3"/>
<dbReference type="EMBL" id="JAIWYP010000016">
    <property type="protein sequence ID" value="KAH3697626.1"/>
    <property type="molecule type" value="Genomic_DNA"/>
</dbReference>
<sequence length="65" mass="7549">MQEIESLNIKSCSDHVLGLLQKVQSRAVLLTNLEADSQLQKFKVEWNSMERQLNECSMPFSDFIF</sequence>
<evidence type="ECO:0000313" key="2">
    <source>
        <dbReference type="Proteomes" id="UP000828390"/>
    </source>
</evidence>
<protein>
    <submittedName>
        <fullName evidence="1">Uncharacterized protein</fullName>
    </submittedName>
</protein>
<accession>A0A9D4BCL3</accession>
<proteinExistence type="predicted"/>
<comment type="caution">
    <text evidence="1">The sequence shown here is derived from an EMBL/GenBank/DDBJ whole genome shotgun (WGS) entry which is preliminary data.</text>
</comment>
<name>A0A9D4BCL3_DREPO</name>
<reference evidence="1" key="2">
    <citation type="submission" date="2020-11" db="EMBL/GenBank/DDBJ databases">
        <authorList>
            <person name="McCartney M.A."/>
            <person name="Auch B."/>
            <person name="Kono T."/>
            <person name="Mallez S."/>
            <person name="Becker A."/>
            <person name="Gohl D.M."/>
            <person name="Silverstein K.A.T."/>
            <person name="Koren S."/>
            <person name="Bechman K.B."/>
            <person name="Herman A."/>
            <person name="Abrahante J.E."/>
            <person name="Garbe J."/>
        </authorList>
    </citation>
    <scope>NUCLEOTIDE SEQUENCE</scope>
    <source>
        <strain evidence="1">Duluth1</strain>
        <tissue evidence="1">Whole animal</tissue>
    </source>
</reference>
<evidence type="ECO:0000313" key="1">
    <source>
        <dbReference type="EMBL" id="KAH3697626.1"/>
    </source>
</evidence>